<comment type="catalytic activity">
    <reaction evidence="4">
        <text>2 GTP = 3',3'-c-di-GMP + 2 diphosphate</text>
        <dbReference type="Rhea" id="RHEA:24898"/>
        <dbReference type="ChEBI" id="CHEBI:33019"/>
        <dbReference type="ChEBI" id="CHEBI:37565"/>
        <dbReference type="ChEBI" id="CHEBI:58805"/>
        <dbReference type="EC" id="2.7.7.65"/>
    </reaction>
</comment>
<dbReference type="Pfam" id="PF21118">
    <property type="entry name" value="DosC_2nd"/>
    <property type="match status" value="1"/>
</dbReference>
<dbReference type="InterPro" id="IPR050469">
    <property type="entry name" value="Diguanylate_Cyclase"/>
</dbReference>
<evidence type="ECO:0000256" key="4">
    <source>
        <dbReference type="ARBA" id="ARBA00034247"/>
    </source>
</evidence>
<proteinExistence type="predicted"/>
<evidence type="ECO:0000259" key="5">
    <source>
        <dbReference type="PROSITE" id="PS50887"/>
    </source>
</evidence>
<feature type="domain" description="GGDEF" evidence="5">
    <location>
        <begin position="323"/>
        <end position="455"/>
    </location>
</feature>
<comment type="caution">
    <text evidence="6">The sequence shown here is derived from an EMBL/GenBank/DDBJ whole genome shotgun (WGS) entry which is preliminary data.</text>
</comment>
<name>A0ABS3NEV1_9GAMM</name>
<dbReference type="PANTHER" id="PTHR45138">
    <property type="entry name" value="REGULATORY COMPONENTS OF SENSORY TRANSDUCTION SYSTEM"/>
    <property type="match status" value="1"/>
</dbReference>
<dbReference type="SUPFAM" id="SSF55073">
    <property type="entry name" value="Nucleotide cyclase"/>
    <property type="match status" value="1"/>
</dbReference>
<sequence>MPIIDPLSYGQNQWHIILSDYDQSMRSRMRDLVFAHSSELTDSFYQQMMALPEAREFLEHQVVNQRLKASMILWLKQAFSIQDTSEIAAAVEHQLEVGKVHARINLPINLVSLGARLHKRRLLELISNLWQTPADWLPAVQYLQDVMDVSLELMSLAYVTKSDRKSRADEAYRLHSLSLNLSVERERQRAALLDWSHELMFALHSGEATFKGLSRSEFGLWFYHQAISVFDGAPEINQIEQVLQHIDLVLLPQLQASAQSGNMVEKMAQLQQEVKAIIYFLTTLFDRYIELEQGRDTLTRLLDRRFLPAVMNREVKLSKRNSGVFSVILFDIDHFKAINDNHGHEGGDMVLQQVANLVAGAVRSSDFVFRYGGEELLLVLVEVSADKALVIADKIRTKLMNNPLKLPGNQTQQVTMSGGVATFDGHPDYEHLINRADKALYRAKSLGRNLCAVAE</sequence>
<dbReference type="InterPro" id="IPR029787">
    <property type="entry name" value="Nucleotide_cyclase"/>
</dbReference>
<accession>A0ABS3NEV1</accession>
<dbReference type="InterPro" id="IPR009050">
    <property type="entry name" value="Globin-like_sf"/>
</dbReference>
<dbReference type="Gene3D" id="3.30.70.270">
    <property type="match status" value="1"/>
</dbReference>
<dbReference type="InterPro" id="IPR012292">
    <property type="entry name" value="Globin/Proto"/>
</dbReference>
<evidence type="ECO:0000313" key="6">
    <source>
        <dbReference type="EMBL" id="MBO1518913.1"/>
    </source>
</evidence>
<organism evidence="6 7">
    <name type="scientific">Oceanisphaera pacifica</name>
    <dbReference type="NCBI Taxonomy" id="2818389"/>
    <lineage>
        <taxon>Bacteria</taxon>
        <taxon>Pseudomonadati</taxon>
        <taxon>Pseudomonadota</taxon>
        <taxon>Gammaproteobacteria</taxon>
        <taxon>Aeromonadales</taxon>
        <taxon>Aeromonadaceae</taxon>
        <taxon>Oceanisphaera</taxon>
    </lineage>
</organism>
<dbReference type="Gene3D" id="1.10.490.10">
    <property type="entry name" value="Globins"/>
    <property type="match status" value="1"/>
</dbReference>
<dbReference type="PROSITE" id="PS50887">
    <property type="entry name" value="GGDEF"/>
    <property type="match status" value="1"/>
</dbReference>
<dbReference type="InterPro" id="IPR000160">
    <property type="entry name" value="GGDEF_dom"/>
</dbReference>
<dbReference type="Proteomes" id="UP000664882">
    <property type="component" value="Unassembled WGS sequence"/>
</dbReference>
<evidence type="ECO:0000256" key="1">
    <source>
        <dbReference type="ARBA" id="ARBA00012528"/>
    </source>
</evidence>
<dbReference type="CDD" id="cd01949">
    <property type="entry name" value="GGDEF"/>
    <property type="match status" value="1"/>
</dbReference>
<evidence type="ECO:0000313" key="7">
    <source>
        <dbReference type="Proteomes" id="UP000664882"/>
    </source>
</evidence>
<protein>
    <recommendedName>
        <fullName evidence="2">Diguanylate cyclase DosC</fullName>
        <ecNumber evidence="1">2.7.7.65</ecNumber>
    </recommendedName>
    <alternativeName>
        <fullName evidence="3">Direct oxygen-sensing cyclase</fullName>
    </alternativeName>
</protein>
<dbReference type="SUPFAM" id="SSF46458">
    <property type="entry name" value="Globin-like"/>
    <property type="match status" value="1"/>
</dbReference>
<dbReference type="InterPro" id="IPR048442">
    <property type="entry name" value="DosC_2nd"/>
</dbReference>
<evidence type="ECO:0000256" key="3">
    <source>
        <dbReference type="ARBA" id="ARBA00029839"/>
    </source>
</evidence>
<dbReference type="InterPro" id="IPR044398">
    <property type="entry name" value="Globin-sensor_dom"/>
</dbReference>
<dbReference type="Pfam" id="PF11563">
    <property type="entry name" value="Protoglobin"/>
    <property type="match status" value="1"/>
</dbReference>
<dbReference type="NCBIfam" id="TIGR00254">
    <property type="entry name" value="GGDEF"/>
    <property type="match status" value="1"/>
</dbReference>
<gene>
    <name evidence="6" type="ORF">J3U76_04555</name>
</gene>
<reference evidence="6 7" key="1">
    <citation type="submission" date="2021-03" db="EMBL/GenBank/DDBJ databases">
        <title>Oceanisphaera sp. nov., isolated from the intestine.</title>
        <authorList>
            <person name="Zhao L.-H."/>
            <person name="Shi L.-F."/>
        </authorList>
    </citation>
    <scope>NUCLEOTIDE SEQUENCE [LARGE SCALE GENOMIC DNA]</scope>
    <source>
        <strain evidence="6 7">DM8</strain>
    </source>
</reference>
<dbReference type="RefSeq" id="WP_208004659.1">
    <property type="nucleotide sequence ID" value="NZ_JAGDFX010000004.1"/>
</dbReference>
<evidence type="ECO:0000256" key="2">
    <source>
        <dbReference type="ARBA" id="ARBA00015125"/>
    </source>
</evidence>
<dbReference type="InterPro" id="IPR043128">
    <property type="entry name" value="Rev_trsase/Diguanyl_cyclase"/>
</dbReference>
<dbReference type="SMART" id="SM00267">
    <property type="entry name" value="GGDEF"/>
    <property type="match status" value="1"/>
</dbReference>
<dbReference type="PANTHER" id="PTHR45138:SF9">
    <property type="entry name" value="DIGUANYLATE CYCLASE DGCM-RELATED"/>
    <property type="match status" value="1"/>
</dbReference>
<dbReference type="EMBL" id="JAGDFX010000004">
    <property type="protein sequence ID" value="MBO1518913.1"/>
    <property type="molecule type" value="Genomic_DNA"/>
</dbReference>
<dbReference type="EC" id="2.7.7.65" evidence="1"/>
<keyword evidence="7" id="KW-1185">Reference proteome</keyword>
<dbReference type="Pfam" id="PF00990">
    <property type="entry name" value="GGDEF"/>
    <property type="match status" value="1"/>
</dbReference>